<evidence type="ECO:0000256" key="1">
    <source>
        <dbReference type="ARBA" id="ARBA00022723"/>
    </source>
</evidence>
<feature type="region of interest" description="Disordered" evidence="5">
    <location>
        <begin position="261"/>
        <end position="282"/>
    </location>
</feature>
<dbReference type="KEGG" id="sla:SERLADRAFT_442372"/>
<evidence type="ECO:0000256" key="4">
    <source>
        <dbReference type="PROSITE-ProRule" id="PRU00228"/>
    </source>
</evidence>
<dbReference type="SMART" id="SM00291">
    <property type="entry name" value="ZnF_ZZ"/>
    <property type="match status" value="3"/>
</dbReference>
<dbReference type="InterPro" id="IPR043145">
    <property type="entry name" value="Znf_ZZ_sf"/>
</dbReference>
<proteinExistence type="predicted"/>
<feature type="domain" description="ZZ-type" evidence="6">
    <location>
        <begin position="369"/>
        <end position="423"/>
    </location>
</feature>
<evidence type="ECO:0000256" key="3">
    <source>
        <dbReference type="ARBA" id="ARBA00022833"/>
    </source>
</evidence>
<dbReference type="Pfam" id="PF16158">
    <property type="entry name" value="N_BRCA1_IG"/>
    <property type="match status" value="1"/>
</dbReference>
<feature type="compositionally biased region" description="Basic and acidic residues" evidence="5">
    <location>
        <begin position="264"/>
        <end position="277"/>
    </location>
</feature>
<dbReference type="SUPFAM" id="SSF57850">
    <property type="entry name" value="RING/U-box"/>
    <property type="match status" value="3"/>
</dbReference>
<organism>
    <name type="scientific">Serpula lacrymans var. lacrymans (strain S7.9)</name>
    <name type="common">Dry rot fungus</name>
    <dbReference type="NCBI Taxonomy" id="578457"/>
    <lineage>
        <taxon>Eukaryota</taxon>
        <taxon>Fungi</taxon>
        <taxon>Dikarya</taxon>
        <taxon>Basidiomycota</taxon>
        <taxon>Agaricomycotina</taxon>
        <taxon>Agaricomycetes</taxon>
        <taxon>Agaricomycetidae</taxon>
        <taxon>Boletales</taxon>
        <taxon>Coniophorineae</taxon>
        <taxon>Serpulaceae</taxon>
        <taxon>Serpula</taxon>
    </lineage>
</organism>
<dbReference type="PROSITE" id="PS50135">
    <property type="entry name" value="ZF_ZZ_2"/>
    <property type="match status" value="1"/>
</dbReference>
<dbReference type="PANTHER" id="PTHR20930">
    <property type="entry name" value="OVARIAN CARCINOMA ANTIGEN CA125-RELATED"/>
    <property type="match status" value="1"/>
</dbReference>
<accession>F8P9A7</accession>
<protein>
    <recommendedName>
        <fullName evidence="6">ZZ-type domain-containing protein</fullName>
    </recommendedName>
</protein>
<dbReference type="Proteomes" id="UP000008064">
    <property type="component" value="Unassembled WGS sequence"/>
</dbReference>
<gene>
    <name evidence="7" type="ORF">SERLADRAFT_442372</name>
</gene>
<dbReference type="Gene3D" id="2.60.40.10">
    <property type="entry name" value="Immunoglobulins"/>
    <property type="match status" value="1"/>
</dbReference>
<evidence type="ECO:0000313" key="7">
    <source>
        <dbReference type="EMBL" id="EGO20236.1"/>
    </source>
</evidence>
<dbReference type="Gene3D" id="3.30.60.90">
    <property type="match status" value="2"/>
</dbReference>
<dbReference type="CDD" id="cd02340">
    <property type="entry name" value="ZZ_NBR1_like"/>
    <property type="match status" value="1"/>
</dbReference>
<dbReference type="GO" id="GO:0008270">
    <property type="term" value="F:zinc ion binding"/>
    <property type="evidence" value="ECO:0007669"/>
    <property type="project" value="UniProtKB-KW"/>
</dbReference>
<dbReference type="Pfam" id="PF00569">
    <property type="entry name" value="ZZ"/>
    <property type="match status" value="2"/>
</dbReference>
<keyword evidence="1" id="KW-0479">Metal-binding</keyword>
<evidence type="ECO:0000259" key="6">
    <source>
        <dbReference type="PROSITE" id="PS50135"/>
    </source>
</evidence>
<feature type="region of interest" description="Disordered" evidence="5">
    <location>
        <begin position="705"/>
        <end position="753"/>
    </location>
</feature>
<keyword evidence="3" id="KW-0862">Zinc</keyword>
<name>F8P9A7_SERL9</name>
<dbReference type="HOGENOM" id="CLU_005087_0_0_1"/>
<dbReference type="InterPro" id="IPR013783">
    <property type="entry name" value="Ig-like_fold"/>
</dbReference>
<dbReference type="InterPro" id="IPR032350">
    <property type="entry name" value="Nbr1_FW"/>
</dbReference>
<dbReference type="OrthoDB" id="661148at2759"/>
<dbReference type="CDD" id="cd14947">
    <property type="entry name" value="NBR1_like"/>
    <property type="match status" value="1"/>
</dbReference>
<evidence type="ECO:0000256" key="5">
    <source>
        <dbReference type="SAM" id="MobiDB-lite"/>
    </source>
</evidence>
<reference evidence="7" key="1">
    <citation type="submission" date="2011-04" db="EMBL/GenBank/DDBJ databases">
        <title>Evolution of plant cell wall degrading machinery underlies the functional diversity of forest fungi.</title>
        <authorList>
            <consortium name="US DOE Joint Genome Institute (JGI-PGF)"/>
            <person name="Eastwood D.C."/>
            <person name="Floudas D."/>
            <person name="Binder M."/>
            <person name="Majcherczyk A."/>
            <person name="Schneider P."/>
            <person name="Aerts A."/>
            <person name="Asiegbu F.O."/>
            <person name="Baker S.E."/>
            <person name="Barry K."/>
            <person name="Bendiksby M."/>
            <person name="Blumentritt M."/>
            <person name="Coutinho P.M."/>
            <person name="Cullen D."/>
            <person name="Cullen D."/>
            <person name="Gathman A."/>
            <person name="Goodell B."/>
            <person name="Henrissat B."/>
            <person name="Ihrmark K."/>
            <person name="Kauserud H."/>
            <person name="Kohler A."/>
            <person name="LaButti K."/>
            <person name="Lapidus A."/>
            <person name="Lavin J.L."/>
            <person name="Lee Y.-H."/>
            <person name="Lindquist E."/>
            <person name="Lilly W."/>
            <person name="Lucas S."/>
            <person name="Morin E."/>
            <person name="Murat C."/>
            <person name="Oguiza J.A."/>
            <person name="Park J."/>
            <person name="Pisabarro A.G."/>
            <person name="Riley R."/>
            <person name="Rosling A."/>
            <person name="Salamov A."/>
            <person name="Schmidt O."/>
            <person name="Schmutz J."/>
            <person name="Skrede I."/>
            <person name="Stenlid J."/>
            <person name="Wiebenga A."/>
            <person name="Xie X."/>
            <person name="Kues U."/>
            <person name="Hibbett D.S."/>
            <person name="Hoffmeister D."/>
            <person name="Hogberg N."/>
            <person name="Martin F."/>
            <person name="Grigoriev I.V."/>
            <person name="Watkinson S.C."/>
        </authorList>
    </citation>
    <scope>NUCLEOTIDE SEQUENCE</scope>
    <source>
        <strain evidence="7">S7.9</strain>
    </source>
</reference>
<feature type="region of interest" description="Disordered" evidence="5">
    <location>
        <begin position="321"/>
        <end position="358"/>
    </location>
</feature>
<dbReference type="InterPro" id="IPR000433">
    <property type="entry name" value="Znf_ZZ"/>
</dbReference>
<keyword evidence="2 4" id="KW-0863">Zinc-finger</keyword>
<evidence type="ECO:0000256" key="2">
    <source>
        <dbReference type="ARBA" id="ARBA00022771"/>
    </source>
</evidence>
<dbReference type="GeneID" id="18815712"/>
<dbReference type="CDD" id="cd02249">
    <property type="entry name" value="ZZ"/>
    <property type="match status" value="1"/>
</dbReference>
<dbReference type="EMBL" id="GL945441">
    <property type="protein sequence ID" value="EGO20236.1"/>
    <property type="molecule type" value="Genomic_DNA"/>
</dbReference>
<sequence>MFTVKATYRNETRKFSYSASTRFPSYDDLHQQLCRVFPIHHPYYFSKLIFSPDASQPSRLLIGREVHSADEYNTCVAPMLHLSWSNALLRFTVYAETPDKASSVTSGPVEHSVKPVSEFYFSGTPATAVSNKTPSPNGPYHYISSALSPSHVPPPPIIFPSPRQSIQFPSPPLPFVDKSVTISSHASSQQNGSIYCNTKMQSPASHDCSASQGKAEIQALLSSFKEDLDQLLSNLFGSAHDAGSEHINKGGEIETKVESNLSENEDRSMASPVHEEQGPASPEPPKWCFVCRAQFNGPWYGCIKCPWHSVCVTCIDKSGPTHTSSFGPSHVVERHASSRATLPNAPPNIPSDVNAGGDSRVTDVPPSIHRGVMCDNCNEIIVGIRHKCLDCEDYDLCGVCMGSGTAGRHNPFHEFFDIATPGRVFVHTVFNRGPPNDGSVNNAEPHSSLRRENERDIGAGHILHNATCNLCDSPIEGDRYISTLVTIRDYLAFEYYNESTWLKTVLRRITHEQHPNHGFVKVEKPENLMMRNALSVSSTKHYATCNACKQRICGVRYKCMHTNCPDFDLCASCEALPIPVHPAIHPLLKMKTVDTVIPTVYRFGQKSLIEQYGGEMAFSDLPTRNSSHCDRSRSSSASFGTPKVDTRDIVASLSPGPDGLQHYAHTAQVSDTGKPVEVFESRIHTPLAVLTSQIISRNGCEMSVGKEEEEPPYPAFKSPLVRPSSCSAHSSEDQVAHSVLMPSQSPPAEESNLPAHLPDSSYDTFHESWPGFSRGIKHLTRSHSSSSKAQESLVELSLGTGFTRPHGSGSVGDLVAPSLFEPDVQMVQMSPSVVTSAPRSPSISTCLAASTYAAPVNVEEEAQSNQKMTPQIPSTYPRLNSAFLADTTVPDGQIFPPGAEFVKSWRLLNNGDNAWPETTEIQFLAGESFAHDSEQLAKVGKVDPGEEIDVWTGELKAPEVAGRYVSYWRLSDGQGNLFGGSIWVDVTVVEHNNVEEASEDSLASSSIIMPAYASSAVIDHLSHRKAFSVELASLATSKPATNEALSDDGSSFSLISNSPSDHGDLSVWQDSPLYVEVPTPESATPAEYVVLYDSSSSEED</sequence>
<dbReference type="PROSITE" id="PS01357">
    <property type="entry name" value="ZF_ZZ_1"/>
    <property type="match status" value="1"/>
</dbReference>
<dbReference type="RefSeq" id="XP_007322981.1">
    <property type="nucleotide sequence ID" value="XM_007322919.1"/>
</dbReference>
<dbReference type="AlphaFoldDB" id="F8P9A7"/>
<dbReference type="PANTHER" id="PTHR20930:SF0">
    <property type="entry name" value="PROTEIN ILRUN"/>
    <property type="match status" value="1"/>
</dbReference>